<dbReference type="InterPro" id="IPR006600">
    <property type="entry name" value="HTH_CenpB_DNA-bd_dom"/>
</dbReference>
<sequence length="349" mass="39781">MEQSLTVWIEDMMKKRLPSVGNVVKQKALKIFDHLKETGQPSTGEDSHQFVASKGWFEDLKTQAERASADADAADKYSEEFAKIVKEHDYLPDQIFNADETGLWWKKMPSRTFMSKPEKKTAPGFKVPKERIILWLCSNAFSDFMSTPLFINRSTVYERMQQKQSSRKIFLKKVLLDNAPSHATDLCHPNIQVEFLPRNTTSLLQPLDQGIIAIFKAYYMRKSFELILEKMESSNITIKEVWKQFSILNGVEIVRTACWKALLPEATVQETVANPVEDEYRTVARLANVIRGGGFDEIAVDDIRELVTDDEINEAVLVAMTNEIFLKPVIAEEDQSDSGSSSEFELGRI</sequence>
<dbReference type="GO" id="GO:0005634">
    <property type="term" value="C:nucleus"/>
    <property type="evidence" value="ECO:0007669"/>
    <property type="project" value="UniProtKB-SubCell"/>
</dbReference>
<dbReference type="GO" id="GO:0003677">
    <property type="term" value="F:DNA binding"/>
    <property type="evidence" value="ECO:0007669"/>
    <property type="project" value="UniProtKB-KW"/>
</dbReference>
<feature type="domain" description="HTH CENPB-type" evidence="3">
    <location>
        <begin position="1"/>
        <end position="70"/>
    </location>
</feature>
<reference evidence="4" key="1">
    <citation type="submission" date="2020-05" db="UniProtKB">
        <authorList>
            <consortium name="EnsemblMetazoa"/>
        </authorList>
    </citation>
    <scope>IDENTIFICATION</scope>
    <source>
        <strain evidence="4">TTRI</strain>
    </source>
</reference>
<name>A0A1A9UEC8_GLOAU</name>
<accession>A0A1A9UEC8</accession>
<dbReference type="InterPro" id="IPR050863">
    <property type="entry name" value="CenT-Element_Derived"/>
</dbReference>
<evidence type="ECO:0000313" key="5">
    <source>
        <dbReference type="Proteomes" id="UP000078200"/>
    </source>
</evidence>
<dbReference type="PANTHER" id="PTHR19303:SF26">
    <property type="entry name" value="TIGGER TRANSPOSABLE ELEMENT-DERIVED PROTEIN 1"/>
    <property type="match status" value="1"/>
</dbReference>
<evidence type="ECO:0000259" key="3">
    <source>
        <dbReference type="PROSITE" id="PS51253"/>
    </source>
</evidence>
<dbReference type="InterPro" id="IPR009057">
    <property type="entry name" value="Homeodomain-like_sf"/>
</dbReference>
<organism evidence="4 5">
    <name type="scientific">Glossina austeni</name>
    <name type="common">Savannah tsetse fly</name>
    <dbReference type="NCBI Taxonomy" id="7395"/>
    <lineage>
        <taxon>Eukaryota</taxon>
        <taxon>Metazoa</taxon>
        <taxon>Ecdysozoa</taxon>
        <taxon>Arthropoda</taxon>
        <taxon>Hexapoda</taxon>
        <taxon>Insecta</taxon>
        <taxon>Pterygota</taxon>
        <taxon>Neoptera</taxon>
        <taxon>Endopterygota</taxon>
        <taxon>Diptera</taxon>
        <taxon>Brachycera</taxon>
        <taxon>Muscomorpha</taxon>
        <taxon>Hippoboscoidea</taxon>
        <taxon>Glossinidae</taxon>
        <taxon>Glossina</taxon>
    </lineage>
</organism>
<keyword evidence="2" id="KW-0238">DNA-binding</keyword>
<dbReference type="Pfam" id="PF03221">
    <property type="entry name" value="HTH_Tnp_Tc5"/>
    <property type="match status" value="1"/>
</dbReference>
<dbReference type="AlphaFoldDB" id="A0A1A9UEC8"/>
<proteinExistence type="predicted"/>
<dbReference type="Proteomes" id="UP000078200">
    <property type="component" value="Unassembled WGS sequence"/>
</dbReference>
<evidence type="ECO:0000313" key="4">
    <source>
        <dbReference type="EnsemblMetazoa" id="GAUT001982-PA"/>
    </source>
</evidence>
<dbReference type="Pfam" id="PF03184">
    <property type="entry name" value="DDE_1"/>
    <property type="match status" value="1"/>
</dbReference>
<comment type="subcellular location">
    <subcellularLocation>
        <location evidence="1">Nucleus</location>
    </subcellularLocation>
</comment>
<dbReference type="PANTHER" id="PTHR19303">
    <property type="entry name" value="TRANSPOSON"/>
    <property type="match status" value="1"/>
</dbReference>
<dbReference type="Gene3D" id="1.10.10.60">
    <property type="entry name" value="Homeodomain-like"/>
    <property type="match status" value="1"/>
</dbReference>
<dbReference type="PROSITE" id="PS51253">
    <property type="entry name" value="HTH_CENPB"/>
    <property type="match status" value="1"/>
</dbReference>
<evidence type="ECO:0000256" key="2">
    <source>
        <dbReference type="ARBA" id="ARBA00023125"/>
    </source>
</evidence>
<keyword evidence="5" id="KW-1185">Reference proteome</keyword>
<dbReference type="InterPro" id="IPR004875">
    <property type="entry name" value="DDE_SF_endonuclease_dom"/>
</dbReference>
<evidence type="ECO:0000256" key="1">
    <source>
        <dbReference type="ARBA" id="ARBA00004123"/>
    </source>
</evidence>
<protein>
    <recommendedName>
        <fullName evidence="3">HTH CENPB-type domain-containing protein</fullName>
    </recommendedName>
</protein>
<dbReference type="STRING" id="7395.A0A1A9UEC8"/>
<dbReference type="SUPFAM" id="SSF46689">
    <property type="entry name" value="Homeodomain-like"/>
    <property type="match status" value="1"/>
</dbReference>
<dbReference type="VEuPathDB" id="VectorBase:GAUT001982"/>
<dbReference type="EnsemblMetazoa" id="GAUT001982-RA">
    <property type="protein sequence ID" value="GAUT001982-PA"/>
    <property type="gene ID" value="GAUT001982"/>
</dbReference>